<reference evidence="1 2" key="1">
    <citation type="submission" date="2018-06" db="EMBL/GenBank/DDBJ databases">
        <authorList>
            <consortium name="Pathogen Informatics"/>
            <person name="Doyle S."/>
        </authorList>
    </citation>
    <scope>NUCLEOTIDE SEQUENCE [LARGE SCALE GENOMIC DNA]</scope>
    <source>
        <strain evidence="1 2">NCTC9128</strain>
    </source>
</reference>
<dbReference type="PANTHER" id="PTHR43038">
    <property type="entry name" value="ATP-BINDING CASSETTE, SUB-FAMILY H, MEMBER 1"/>
    <property type="match status" value="1"/>
</dbReference>
<gene>
    <name evidence="1" type="primary">ybhF_5</name>
    <name evidence="1" type="ORF">NCTC9128_05707</name>
</gene>
<dbReference type="EMBL" id="UAWN01000014">
    <property type="protein sequence ID" value="SQC39569.1"/>
    <property type="molecule type" value="Genomic_DNA"/>
</dbReference>
<protein>
    <submittedName>
        <fullName evidence="1">Multidrug ABC transporter permease</fullName>
    </submittedName>
</protein>
<name>A0A2X3GSM2_KLEPN</name>
<dbReference type="Proteomes" id="UP000251088">
    <property type="component" value="Unassembled WGS sequence"/>
</dbReference>
<dbReference type="PANTHER" id="PTHR43038:SF3">
    <property type="entry name" value="ABC TRANSPORTER G FAMILY MEMBER 20 ISOFORM X1"/>
    <property type="match status" value="1"/>
</dbReference>
<evidence type="ECO:0000313" key="1">
    <source>
        <dbReference type="EMBL" id="SQC39569.1"/>
    </source>
</evidence>
<sequence length="132" mass="14991">MSVLVATAYMEEAERFDWLVAMNAGEVLATGSAAELKAQTGSQTLEQAFIALLPEAQRQAHRAVVIPPRDSREEEIAIEARGLTMRFGNFVAVDHVNFRIARGEIFRLPRLQRLRQIHHHEDAHRPAARQRR</sequence>
<dbReference type="AlphaFoldDB" id="A0A2X3GSM2"/>
<evidence type="ECO:0000313" key="2">
    <source>
        <dbReference type="Proteomes" id="UP000251088"/>
    </source>
</evidence>
<organism evidence="1 2">
    <name type="scientific">Klebsiella pneumoniae</name>
    <dbReference type="NCBI Taxonomy" id="573"/>
    <lineage>
        <taxon>Bacteria</taxon>
        <taxon>Pseudomonadati</taxon>
        <taxon>Pseudomonadota</taxon>
        <taxon>Gammaproteobacteria</taxon>
        <taxon>Enterobacterales</taxon>
        <taxon>Enterobacteriaceae</taxon>
        <taxon>Klebsiella/Raoultella group</taxon>
        <taxon>Klebsiella</taxon>
        <taxon>Klebsiella pneumoniae complex</taxon>
    </lineage>
</organism>
<accession>A0A2X3GSM2</accession>
<proteinExistence type="predicted"/>